<comment type="caution">
    <text evidence="1">The sequence shown here is derived from an EMBL/GenBank/DDBJ whole genome shotgun (WGS) entry which is preliminary data.</text>
</comment>
<dbReference type="Proteomes" id="UP001055811">
    <property type="component" value="Linkage Group LG05"/>
</dbReference>
<sequence>MVKPPVTSPSGAAPHEKTDHASVTSPIDAPPQRFQLRKHPGNLAIELTPSATGQTSSPICLLKLPSPIDSTPRLLKLPTVVSWNINVFDSIFI</sequence>
<proteinExistence type="predicted"/>
<protein>
    <submittedName>
        <fullName evidence="1">Uncharacterized protein</fullName>
    </submittedName>
</protein>
<organism evidence="1 2">
    <name type="scientific">Cichorium intybus</name>
    <name type="common">Chicory</name>
    <dbReference type="NCBI Taxonomy" id="13427"/>
    <lineage>
        <taxon>Eukaryota</taxon>
        <taxon>Viridiplantae</taxon>
        <taxon>Streptophyta</taxon>
        <taxon>Embryophyta</taxon>
        <taxon>Tracheophyta</taxon>
        <taxon>Spermatophyta</taxon>
        <taxon>Magnoliopsida</taxon>
        <taxon>eudicotyledons</taxon>
        <taxon>Gunneridae</taxon>
        <taxon>Pentapetalae</taxon>
        <taxon>asterids</taxon>
        <taxon>campanulids</taxon>
        <taxon>Asterales</taxon>
        <taxon>Asteraceae</taxon>
        <taxon>Cichorioideae</taxon>
        <taxon>Cichorieae</taxon>
        <taxon>Cichoriinae</taxon>
        <taxon>Cichorium</taxon>
    </lineage>
</organism>
<reference evidence="2" key="1">
    <citation type="journal article" date="2022" name="Mol. Ecol. Resour.">
        <title>The genomes of chicory, endive, great burdock and yacon provide insights into Asteraceae palaeo-polyploidization history and plant inulin production.</title>
        <authorList>
            <person name="Fan W."/>
            <person name="Wang S."/>
            <person name="Wang H."/>
            <person name="Wang A."/>
            <person name="Jiang F."/>
            <person name="Liu H."/>
            <person name="Zhao H."/>
            <person name="Xu D."/>
            <person name="Zhang Y."/>
        </authorList>
    </citation>
    <scope>NUCLEOTIDE SEQUENCE [LARGE SCALE GENOMIC DNA]</scope>
    <source>
        <strain evidence="2">cv. Punajuju</strain>
    </source>
</reference>
<evidence type="ECO:0000313" key="1">
    <source>
        <dbReference type="EMBL" id="KAI3737168.1"/>
    </source>
</evidence>
<name>A0ACB9CS51_CICIN</name>
<keyword evidence="2" id="KW-1185">Reference proteome</keyword>
<dbReference type="EMBL" id="CM042013">
    <property type="protein sequence ID" value="KAI3737168.1"/>
    <property type="molecule type" value="Genomic_DNA"/>
</dbReference>
<accession>A0ACB9CS51</accession>
<gene>
    <name evidence="1" type="ORF">L2E82_27163</name>
</gene>
<evidence type="ECO:0000313" key="2">
    <source>
        <dbReference type="Proteomes" id="UP001055811"/>
    </source>
</evidence>
<reference evidence="1 2" key="2">
    <citation type="journal article" date="2022" name="Mol. Ecol. Resour.">
        <title>The genomes of chicory, endive, great burdock and yacon provide insights into Asteraceae paleo-polyploidization history and plant inulin production.</title>
        <authorList>
            <person name="Fan W."/>
            <person name="Wang S."/>
            <person name="Wang H."/>
            <person name="Wang A."/>
            <person name="Jiang F."/>
            <person name="Liu H."/>
            <person name="Zhao H."/>
            <person name="Xu D."/>
            <person name="Zhang Y."/>
        </authorList>
    </citation>
    <scope>NUCLEOTIDE SEQUENCE [LARGE SCALE GENOMIC DNA]</scope>
    <source>
        <strain evidence="2">cv. Punajuju</strain>
        <tissue evidence="1">Leaves</tissue>
    </source>
</reference>